<name>A0A413UYE7_BACSE</name>
<dbReference type="RefSeq" id="WP_117907539.1">
    <property type="nucleotide sequence ID" value="NZ_AP031449.1"/>
</dbReference>
<accession>A0A413UYE7</accession>
<reference evidence="4 7" key="2">
    <citation type="journal article" date="2019" name="Nat. Med.">
        <title>A library of human gut bacterial isolates paired with longitudinal multiomics data enables mechanistic microbiome research.</title>
        <authorList>
            <person name="Poyet M."/>
            <person name="Groussin M."/>
            <person name="Gibbons S.M."/>
            <person name="Avila-Pacheco J."/>
            <person name="Jiang X."/>
            <person name="Kearney S.M."/>
            <person name="Perrotta A.R."/>
            <person name="Berdy B."/>
            <person name="Zhao S."/>
            <person name="Lieberman T.D."/>
            <person name="Swanson P.K."/>
            <person name="Smith M."/>
            <person name="Roesemann S."/>
            <person name="Alexander J.E."/>
            <person name="Rich S.A."/>
            <person name="Livny J."/>
            <person name="Vlamakis H."/>
            <person name="Clish C."/>
            <person name="Bullock K."/>
            <person name="Deik A."/>
            <person name="Scott J."/>
            <person name="Pierce K.A."/>
            <person name="Xavier R.J."/>
            <person name="Alm E.J."/>
        </authorList>
    </citation>
    <scope>NUCLEOTIDE SEQUENCE [LARGE SCALE GENOMIC DNA]</scope>
    <source>
        <strain evidence="4 7">BIOML-A2</strain>
    </source>
</reference>
<dbReference type="GO" id="GO:0004519">
    <property type="term" value="F:endonuclease activity"/>
    <property type="evidence" value="ECO:0007669"/>
    <property type="project" value="UniProtKB-KW"/>
</dbReference>
<keyword evidence="3" id="KW-0378">Hydrolase</keyword>
<dbReference type="GO" id="GO:0016787">
    <property type="term" value="F:hydrolase activity"/>
    <property type="evidence" value="ECO:0007669"/>
    <property type="project" value="UniProtKB-KW"/>
</dbReference>
<proteinExistence type="predicted"/>
<dbReference type="InterPro" id="IPR037057">
    <property type="entry name" value="DNA_rep_MutH/T2_RE_sf"/>
</dbReference>
<dbReference type="Gene3D" id="3.40.600.10">
    <property type="entry name" value="DNA mismatch repair MutH/Restriction endonuclease, type II"/>
    <property type="match status" value="1"/>
</dbReference>
<evidence type="ECO:0000313" key="5">
    <source>
        <dbReference type="EMBL" id="RHB25903.1"/>
    </source>
</evidence>
<evidence type="ECO:0000313" key="6">
    <source>
        <dbReference type="Proteomes" id="UP000283482"/>
    </source>
</evidence>
<reference evidence="5 6" key="1">
    <citation type="submission" date="2018-08" db="EMBL/GenBank/DDBJ databases">
        <title>A genome reference for cultivated species of the human gut microbiota.</title>
        <authorList>
            <person name="Zou Y."/>
            <person name="Xue W."/>
            <person name="Luo G."/>
        </authorList>
    </citation>
    <scope>NUCLEOTIDE SEQUENCE [LARGE SCALE GENOMIC DNA]</scope>
    <source>
        <strain evidence="5 6">AM40-34</strain>
    </source>
</reference>
<dbReference type="Proteomes" id="UP000283482">
    <property type="component" value="Unassembled WGS sequence"/>
</dbReference>
<dbReference type="SUPFAM" id="SSF52980">
    <property type="entry name" value="Restriction endonuclease-like"/>
    <property type="match status" value="1"/>
</dbReference>
<comment type="caution">
    <text evidence="5">The sequence shown here is derived from an EMBL/GenBank/DDBJ whole genome shotgun (WGS) entry which is preliminary data.</text>
</comment>
<dbReference type="InterPro" id="IPR015314">
    <property type="entry name" value="Restrct_endonuc_II_EcoRV"/>
</dbReference>
<evidence type="ECO:0000313" key="7">
    <source>
        <dbReference type="Proteomes" id="UP000431177"/>
    </source>
</evidence>
<evidence type="ECO:0000313" key="4">
    <source>
        <dbReference type="EMBL" id="KAB5328217.1"/>
    </source>
</evidence>
<gene>
    <name evidence="5" type="ORF">DW889_13925</name>
    <name evidence="4" type="ORF">F9950_07745</name>
</gene>
<protein>
    <submittedName>
        <fullName evidence="5">Restriction endonuclease</fullName>
    </submittedName>
</protein>
<dbReference type="GO" id="GO:0003677">
    <property type="term" value="F:DNA binding"/>
    <property type="evidence" value="ECO:0007669"/>
    <property type="project" value="InterPro"/>
</dbReference>
<organism evidence="5 6">
    <name type="scientific">Bacteroides stercoris</name>
    <dbReference type="NCBI Taxonomy" id="46506"/>
    <lineage>
        <taxon>Bacteria</taxon>
        <taxon>Pseudomonadati</taxon>
        <taxon>Bacteroidota</taxon>
        <taxon>Bacteroidia</taxon>
        <taxon>Bacteroidales</taxon>
        <taxon>Bacteroidaceae</taxon>
        <taxon>Bacteroides</taxon>
    </lineage>
</organism>
<keyword evidence="2 5" id="KW-0255">Endonuclease</keyword>
<dbReference type="CDD" id="cd22323">
    <property type="entry name" value="EcoRV-like"/>
    <property type="match status" value="1"/>
</dbReference>
<keyword evidence="1" id="KW-0540">Nuclease</keyword>
<dbReference type="Proteomes" id="UP000431177">
    <property type="component" value="Unassembled WGS sequence"/>
</dbReference>
<evidence type="ECO:0000256" key="1">
    <source>
        <dbReference type="ARBA" id="ARBA00022722"/>
    </source>
</evidence>
<evidence type="ECO:0000256" key="2">
    <source>
        <dbReference type="ARBA" id="ARBA00022759"/>
    </source>
</evidence>
<dbReference type="AlphaFoldDB" id="A0A413UYE7"/>
<dbReference type="EMBL" id="WCLA01000013">
    <property type="protein sequence ID" value="KAB5328217.1"/>
    <property type="molecule type" value="Genomic_DNA"/>
</dbReference>
<evidence type="ECO:0000256" key="3">
    <source>
        <dbReference type="ARBA" id="ARBA00022801"/>
    </source>
</evidence>
<sequence length="267" mass="30970">MTKEKFLELLKNEVSSYKTFLETADNQWIVKGFVDVDKNVYTISNDTKVVSKIIEILLIPKLDAFARKNRLTLELPSKQNYYPDLTFKDNEGNLFAVDFKTSYYEGNKANGLTLGSYWGYFRFRNRTMNMDYPYGEYKCHLVIGLLYKQTHIEAGERNIYSIDELCMIKSVIENFVFFVQPKWKIALDRPGSGNTRNIGGVDSLDNLINGTGPFAELGEDVFDDYWMNYYNKTDAHSAGIGIPHYNNLASYKQYLRGQREKINKIEH</sequence>
<dbReference type="Pfam" id="PF09233">
    <property type="entry name" value="Endonuc-EcoRV"/>
    <property type="match status" value="1"/>
</dbReference>
<dbReference type="EMBL" id="QSGN01000042">
    <property type="protein sequence ID" value="RHB25903.1"/>
    <property type="molecule type" value="Genomic_DNA"/>
</dbReference>
<dbReference type="InterPro" id="IPR011335">
    <property type="entry name" value="Restrct_endonuc-II-like"/>
</dbReference>